<name>A0ABM4CMG6_HYDVU</name>
<feature type="repeat" description="ANK" evidence="3">
    <location>
        <begin position="40"/>
        <end position="72"/>
    </location>
</feature>
<protein>
    <submittedName>
        <fullName evidence="5">Ankyrin repeat domain-containing protein 23</fullName>
    </submittedName>
</protein>
<feature type="repeat" description="ANK" evidence="3">
    <location>
        <begin position="106"/>
        <end position="138"/>
    </location>
</feature>
<dbReference type="SMART" id="SM00248">
    <property type="entry name" value="ANK"/>
    <property type="match status" value="4"/>
</dbReference>
<dbReference type="PROSITE" id="PS50088">
    <property type="entry name" value="ANK_REPEAT"/>
    <property type="match status" value="3"/>
</dbReference>
<evidence type="ECO:0000256" key="3">
    <source>
        <dbReference type="PROSITE-ProRule" id="PRU00023"/>
    </source>
</evidence>
<dbReference type="InterPro" id="IPR002110">
    <property type="entry name" value="Ankyrin_rpt"/>
</dbReference>
<evidence type="ECO:0000313" key="4">
    <source>
        <dbReference type="Proteomes" id="UP001652625"/>
    </source>
</evidence>
<dbReference type="SUPFAM" id="SSF48403">
    <property type="entry name" value="Ankyrin repeat"/>
    <property type="match status" value="1"/>
</dbReference>
<dbReference type="Proteomes" id="UP001652625">
    <property type="component" value="Chromosome 09"/>
</dbReference>
<gene>
    <name evidence="5" type="primary">LOC101237636</name>
</gene>
<dbReference type="PROSITE" id="PS50297">
    <property type="entry name" value="ANK_REP_REGION"/>
    <property type="match status" value="3"/>
</dbReference>
<dbReference type="Pfam" id="PF12796">
    <property type="entry name" value="Ank_2"/>
    <property type="match status" value="1"/>
</dbReference>
<dbReference type="GeneID" id="101237636"/>
<dbReference type="PANTHER" id="PTHR24171">
    <property type="entry name" value="ANKYRIN REPEAT DOMAIN-CONTAINING PROTEIN 39-RELATED"/>
    <property type="match status" value="1"/>
</dbReference>
<accession>A0ABM4CMG6</accession>
<feature type="repeat" description="ANK" evidence="3">
    <location>
        <begin position="73"/>
        <end position="105"/>
    </location>
</feature>
<dbReference type="Gene3D" id="1.25.40.20">
    <property type="entry name" value="Ankyrin repeat-containing domain"/>
    <property type="match status" value="1"/>
</dbReference>
<dbReference type="InterPro" id="IPR036770">
    <property type="entry name" value="Ankyrin_rpt-contain_sf"/>
</dbReference>
<dbReference type="RefSeq" id="XP_065663008.1">
    <property type="nucleotide sequence ID" value="XM_065806936.1"/>
</dbReference>
<keyword evidence="4" id="KW-1185">Reference proteome</keyword>
<keyword evidence="1" id="KW-0677">Repeat</keyword>
<organism evidence="4 5">
    <name type="scientific">Hydra vulgaris</name>
    <name type="common">Hydra</name>
    <name type="synonym">Hydra attenuata</name>
    <dbReference type="NCBI Taxonomy" id="6087"/>
    <lineage>
        <taxon>Eukaryota</taxon>
        <taxon>Metazoa</taxon>
        <taxon>Cnidaria</taxon>
        <taxon>Hydrozoa</taxon>
        <taxon>Hydroidolina</taxon>
        <taxon>Anthoathecata</taxon>
        <taxon>Aplanulata</taxon>
        <taxon>Hydridae</taxon>
        <taxon>Hydra</taxon>
    </lineage>
</organism>
<sequence length="211" mass="24024">MELLRAIRKNSDSEVKLLLKSGFNPNILVQEYDNKMQIYYNTIPLCVAAANGYVQIARSLIKHGADINANNNAWSSPLHLATYCGHESMIKMLIMKNANINLRDSRGNTALHEACRMSRVGCVALFLKYNVDLNVRNNDFKTAFDLAEEKKSKTIINLLKTRLNDKKKAYMSIYKTDKNDVKNVSKKNVRFHEEVTMIRDECGLVKKGGYS</sequence>
<evidence type="ECO:0000256" key="2">
    <source>
        <dbReference type="ARBA" id="ARBA00023043"/>
    </source>
</evidence>
<evidence type="ECO:0000313" key="5">
    <source>
        <dbReference type="RefSeq" id="XP_065663008.1"/>
    </source>
</evidence>
<keyword evidence="2 3" id="KW-0040">ANK repeat</keyword>
<dbReference type="Pfam" id="PF00023">
    <property type="entry name" value="Ank"/>
    <property type="match status" value="1"/>
</dbReference>
<evidence type="ECO:0000256" key="1">
    <source>
        <dbReference type="ARBA" id="ARBA00022737"/>
    </source>
</evidence>
<reference evidence="5" key="1">
    <citation type="submission" date="2025-08" db="UniProtKB">
        <authorList>
            <consortium name="RefSeq"/>
        </authorList>
    </citation>
    <scope>IDENTIFICATION</scope>
</reference>
<proteinExistence type="predicted"/>